<dbReference type="PANTHER" id="PTHR45713:SF15">
    <property type="entry name" value="F5_8 TYPE C DOMAIN-CONTAINING PROTEIN"/>
    <property type="match status" value="1"/>
</dbReference>
<reference evidence="3" key="1">
    <citation type="submission" date="2025-08" db="UniProtKB">
        <authorList>
            <consortium name="RefSeq"/>
        </authorList>
    </citation>
    <scope>IDENTIFICATION</scope>
    <source>
        <tissue evidence="3">Whole sample</tissue>
    </source>
</reference>
<keyword evidence="1" id="KW-0812">Transmembrane</keyword>
<proteinExistence type="predicted"/>
<dbReference type="InterPro" id="IPR051941">
    <property type="entry name" value="BG_Antigen-Binding_Lectin"/>
</dbReference>
<sequence length="240" mass="26800">MSGAAMWSWCFLGGTILPVMIYSFENVALNKPAWQDDGFFNFTAHKAVDGRKSSLTVYGEDCANSDRKNTTEWRVDLGNILSIHHILIQFATDTKDHIDNRLIKNLLGFSLYLSNTTTKEDGILCFRDTTYTRSTIPYPVTIPCPHYGRYIIYYNNRTHPPYPAGYSNTTGSFLCEVEVYGCSSPGQYGENCSLPCPQGCLEDRCHIVDGTCFDCIMGHMGARCDGTCHVLAVEKDNPLA</sequence>
<dbReference type="SUPFAM" id="SSF49785">
    <property type="entry name" value="Galactose-binding domain-like"/>
    <property type="match status" value="1"/>
</dbReference>
<dbReference type="GeneID" id="111099482"/>
<keyword evidence="2" id="KW-1185">Reference proteome</keyword>
<dbReference type="AlphaFoldDB" id="A0A8B8A9C8"/>
<evidence type="ECO:0000313" key="2">
    <source>
        <dbReference type="Proteomes" id="UP000694844"/>
    </source>
</evidence>
<dbReference type="InterPro" id="IPR008979">
    <property type="entry name" value="Galactose-bd-like_sf"/>
</dbReference>
<evidence type="ECO:0000256" key="1">
    <source>
        <dbReference type="SAM" id="Phobius"/>
    </source>
</evidence>
<accession>A0A8B8A9C8</accession>
<dbReference type="PANTHER" id="PTHR45713">
    <property type="entry name" value="FTP DOMAIN-CONTAINING PROTEIN"/>
    <property type="match status" value="1"/>
</dbReference>
<name>A0A8B8A9C8_CRAVI</name>
<keyword evidence="1" id="KW-0472">Membrane</keyword>
<dbReference type="Proteomes" id="UP000694844">
    <property type="component" value="Chromosome 6"/>
</dbReference>
<gene>
    <name evidence="3" type="primary">LOC111099482</name>
</gene>
<dbReference type="OrthoDB" id="547680at2759"/>
<organism evidence="2 3">
    <name type="scientific">Crassostrea virginica</name>
    <name type="common">Eastern oyster</name>
    <dbReference type="NCBI Taxonomy" id="6565"/>
    <lineage>
        <taxon>Eukaryota</taxon>
        <taxon>Metazoa</taxon>
        <taxon>Spiralia</taxon>
        <taxon>Lophotrochozoa</taxon>
        <taxon>Mollusca</taxon>
        <taxon>Bivalvia</taxon>
        <taxon>Autobranchia</taxon>
        <taxon>Pteriomorphia</taxon>
        <taxon>Ostreida</taxon>
        <taxon>Ostreoidea</taxon>
        <taxon>Ostreidae</taxon>
        <taxon>Crassostrea</taxon>
    </lineage>
</organism>
<evidence type="ECO:0000313" key="3">
    <source>
        <dbReference type="RefSeq" id="XP_022286479.1"/>
    </source>
</evidence>
<keyword evidence="1" id="KW-1133">Transmembrane helix</keyword>
<protein>
    <submittedName>
        <fullName evidence="3">Uncharacterized protein LOC111099482</fullName>
    </submittedName>
</protein>
<dbReference type="KEGG" id="cvn:111099482"/>
<feature type="transmembrane region" description="Helical" evidence="1">
    <location>
        <begin position="6"/>
        <end position="24"/>
    </location>
</feature>
<dbReference type="Gene3D" id="2.60.120.260">
    <property type="entry name" value="Galactose-binding domain-like"/>
    <property type="match status" value="1"/>
</dbReference>
<dbReference type="RefSeq" id="XP_022286479.1">
    <property type="nucleotide sequence ID" value="XM_022430771.1"/>
</dbReference>